<accession>A0A2M9CAH6</accession>
<gene>
    <name evidence="2" type="ORF">CLV73_1846</name>
</gene>
<dbReference type="GO" id="GO:0016758">
    <property type="term" value="F:hexosyltransferase activity"/>
    <property type="evidence" value="ECO:0007669"/>
    <property type="project" value="UniProtKB-ARBA"/>
</dbReference>
<evidence type="ECO:0000313" key="3">
    <source>
        <dbReference type="Proteomes" id="UP000228740"/>
    </source>
</evidence>
<dbReference type="AlphaFoldDB" id="A0A2M9CAH6"/>
<name>A0A2M9CAH6_9FLAO</name>
<dbReference type="OrthoDB" id="396512at2"/>
<dbReference type="InterPro" id="IPR001173">
    <property type="entry name" value="Glyco_trans_2-like"/>
</dbReference>
<reference evidence="2 3" key="1">
    <citation type="submission" date="2017-11" db="EMBL/GenBank/DDBJ databases">
        <title>Genomic Encyclopedia of Archaeal and Bacterial Type Strains, Phase II (KMG-II): From Individual Species to Whole Genera.</title>
        <authorList>
            <person name="Goeker M."/>
        </authorList>
    </citation>
    <scope>NUCLEOTIDE SEQUENCE [LARGE SCALE GENOMIC DNA]</scope>
    <source>
        <strain evidence="2 3">DSM 27617</strain>
    </source>
</reference>
<dbReference type="PANTHER" id="PTHR22916">
    <property type="entry name" value="GLYCOSYLTRANSFERASE"/>
    <property type="match status" value="1"/>
</dbReference>
<keyword evidence="3" id="KW-1185">Reference proteome</keyword>
<dbReference type="SUPFAM" id="SSF53448">
    <property type="entry name" value="Nucleotide-diphospho-sugar transferases"/>
    <property type="match status" value="1"/>
</dbReference>
<keyword evidence="2" id="KW-0808">Transferase</keyword>
<dbReference type="Pfam" id="PF00535">
    <property type="entry name" value="Glycos_transf_2"/>
    <property type="match status" value="1"/>
</dbReference>
<sequence length="408" mass="46264">MKPLLSIAIATKNRQTYCRSAVESILSLNNYSIQVIVQDNSDDRNLELLLEKHFDDSRLIYNYTAPPFSSIDNFNAAIGLAAGEYVCLIGDDDGINPEIIDATIWAKENDVDALTGSLSANYTWENTGAPGTFFTKNVGSNLSVLQFSARVYQVNLEDSLKKLMANGCTNYSEFDFPKLYHGIIRKSILDKIKEDTGDYLKGLSPDIYSAIALSCYVNKLVVIDYPLTIPGVCGQSTTVSEGQVKKHSKKIEDAPHFRDRGDYVWSKEVPRIYCVQTIWADSGFAALREMGRSDLIQLFDQYMLFANIIYADKSLKNMVYKHIADLNSTKKLTLRNRIKLNQAFLKGPIFKFITKRAVGRLKIILKISKFKNINDLPTINEAMLALTDYLKEEYQKPVHYYLNRYLPK</sequence>
<dbReference type="PANTHER" id="PTHR22916:SF3">
    <property type="entry name" value="UDP-GLCNAC:BETAGAL BETA-1,3-N-ACETYLGLUCOSAMINYLTRANSFERASE-LIKE PROTEIN 1"/>
    <property type="match status" value="1"/>
</dbReference>
<organism evidence="2 3">
    <name type="scientific">Chryseobacterium geocarposphaerae</name>
    <dbReference type="NCBI Taxonomy" id="1416776"/>
    <lineage>
        <taxon>Bacteria</taxon>
        <taxon>Pseudomonadati</taxon>
        <taxon>Bacteroidota</taxon>
        <taxon>Flavobacteriia</taxon>
        <taxon>Flavobacteriales</taxon>
        <taxon>Weeksellaceae</taxon>
        <taxon>Chryseobacterium group</taxon>
        <taxon>Chryseobacterium</taxon>
    </lineage>
</organism>
<dbReference type="InterPro" id="IPR029044">
    <property type="entry name" value="Nucleotide-diphossugar_trans"/>
</dbReference>
<evidence type="ECO:0000259" key="1">
    <source>
        <dbReference type="Pfam" id="PF00535"/>
    </source>
</evidence>
<dbReference type="Gene3D" id="3.90.550.10">
    <property type="entry name" value="Spore Coat Polysaccharide Biosynthesis Protein SpsA, Chain A"/>
    <property type="match status" value="1"/>
</dbReference>
<evidence type="ECO:0000313" key="2">
    <source>
        <dbReference type="EMBL" id="PJJ67827.1"/>
    </source>
</evidence>
<proteinExistence type="predicted"/>
<dbReference type="EMBL" id="PGFD01000001">
    <property type="protein sequence ID" value="PJJ67827.1"/>
    <property type="molecule type" value="Genomic_DNA"/>
</dbReference>
<dbReference type="CDD" id="cd00761">
    <property type="entry name" value="Glyco_tranf_GTA_type"/>
    <property type="match status" value="1"/>
</dbReference>
<protein>
    <submittedName>
        <fullName evidence="2">Glycosyl transferase family 2</fullName>
    </submittedName>
</protein>
<dbReference type="Proteomes" id="UP000228740">
    <property type="component" value="Unassembled WGS sequence"/>
</dbReference>
<feature type="domain" description="Glycosyltransferase 2-like" evidence="1">
    <location>
        <begin position="6"/>
        <end position="101"/>
    </location>
</feature>
<comment type="caution">
    <text evidence="2">The sequence shown here is derived from an EMBL/GenBank/DDBJ whole genome shotgun (WGS) entry which is preliminary data.</text>
</comment>
<dbReference type="RefSeq" id="WP_100376508.1">
    <property type="nucleotide sequence ID" value="NZ_PGFD01000001.1"/>
</dbReference>